<protein>
    <submittedName>
        <fullName evidence="1">Tegument protein UL37</fullName>
    </submittedName>
</protein>
<dbReference type="EMBL" id="MH027372">
    <property type="protein sequence ID" value="AVR53483.1"/>
    <property type="molecule type" value="mRNA"/>
</dbReference>
<name>D1FXU5_FHV1</name>
<dbReference type="GO" id="GO:0019068">
    <property type="term" value="P:virion assembly"/>
    <property type="evidence" value="ECO:0007669"/>
    <property type="project" value="InterPro"/>
</dbReference>
<gene>
    <name evidence="1" type="primary">UL37</name>
</gene>
<dbReference type="RefSeq" id="YP_003331542.2">
    <property type="nucleotide sequence ID" value="NC_013590.2"/>
</dbReference>
<organism evidence="1 5">
    <name type="scientific">Feline herpesvirus 1</name>
    <name type="common">FeHV-1</name>
    <name type="synonym">Feline viral rhinotracheitis virus</name>
    <dbReference type="NCBI Taxonomy" id="10334"/>
    <lineage>
        <taxon>Viruses</taxon>
        <taxon>Duplodnaviria</taxon>
        <taxon>Heunggongvirae</taxon>
        <taxon>Peploviricota</taxon>
        <taxon>Herviviricetes</taxon>
        <taxon>Herpesvirales</taxon>
        <taxon>Orthoherpesviridae</taxon>
        <taxon>Alphaherpesvirinae</taxon>
        <taxon>Varicellovirus</taxon>
        <taxon>Varicellovirus felidalpha1</taxon>
    </lineage>
</organism>
<dbReference type="Proteomes" id="UP000149016">
    <property type="component" value="Segment"/>
</dbReference>
<evidence type="ECO:0000313" key="5">
    <source>
        <dbReference type="Proteomes" id="UP000149016"/>
    </source>
</evidence>
<keyword evidence="5" id="KW-1185">Reference proteome</keyword>
<dbReference type="Proteomes" id="UP000098246">
    <property type="component" value="Segment"/>
</dbReference>
<evidence type="ECO:0000313" key="3">
    <source>
        <dbReference type="EMBL" id="AVR53483.1"/>
    </source>
</evidence>
<dbReference type="OrthoDB" id="754at10239"/>
<dbReference type="EMBL" id="KR296657">
    <property type="protein sequence ID" value="ANG65541.1"/>
    <property type="molecule type" value="Genomic_DNA"/>
</dbReference>
<proteinExistence type="evidence at transcript level"/>
<reference evidence="1 5" key="2">
    <citation type="journal article" date="2010" name="Virology">
        <title>Complete genomic sequence and an infectious BAC clone of feline herpesvirus-1 (FHV-1).</title>
        <authorList>
            <person name="Tai S.H."/>
            <person name="Niikura M."/>
            <person name="Cheng H.H."/>
            <person name="Kruger J.M."/>
            <person name="Wise A.G."/>
            <person name="Maes R.K."/>
        </authorList>
    </citation>
    <scope>NUCLEOTIDE SEQUENCE [LARGE SCALE GENOMIC DNA]</scope>
    <source>
        <strain evidence="1">C-27</strain>
    </source>
</reference>
<organismHost>
    <name type="scientific">Felidae</name>
    <name type="common">cat family</name>
    <dbReference type="NCBI Taxonomy" id="9681"/>
</organismHost>
<evidence type="ECO:0000313" key="4">
    <source>
        <dbReference type="Proteomes" id="UP000098246"/>
    </source>
</evidence>
<dbReference type="Pfam" id="PF03970">
    <property type="entry name" value="Herpes_UL37_1"/>
    <property type="match status" value="1"/>
</dbReference>
<dbReference type="GeneID" id="8658550"/>
<dbReference type="EMBL" id="FJ478159">
    <property type="protein sequence ID" value="ACT88321.2"/>
    <property type="molecule type" value="Genomic_DNA"/>
</dbReference>
<evidence type="ECO:0000313" key="1">
    <source>
        <dbReference type="EMBL" id="ACT88321.2"/>
    </source>
</evidence>
<evidence type="ECO:0000313" key="2">
    <source>
        <dbReference type="EMBL" id="ANG65541.1"/>
    </source>
</evidence>
<dbReference type="KEGG" id="vg:8658550"/>
<dbReference type="InterPro" id="IPR005655">
    <property type="entry name" value="Herpes_UL37"/>
</dbReference>
<reference evidence="2 4" key="3">
    <citation type="submission" date="2015-04" db="EMBL/GenBank/DDBJ databases">
        <title>Diversity among historical and modern clinical isolates of feline herpesvirus 1.</title>
        <authorList>
            <person name="Vaz P.K."/>
            <person name="Job N."/>
            <person name="Horsington J."/>
            <person name="Hartley C.A."/>
            <person name="Ficorilli N."/>
            <person name="Browning G.F."/>
            <person name="Devlin J.M."/>
        </authorList>
    </citation>
    <scope>NUCLEOTIDE SEQUENCE [LARGE SCALE GENOMIC DNA]</scope>
    <source>
        <strain evidence="2">Feligen</strain>
    </source>
</reference>
<accession>D1FXU5</accession>
<reference evidence="1" key="1">
    <citation type="submission" date="2009-12" db="EMBL/GenBank/DDBJ databases">
        <authorList>
            <person name="Tai S.-H."/>
            <person name="Niikura M."/>
            <person name="Cheng H.H."/>
            <person name="Kruger J.M."/>
            <person name="Wise A.G."/>
            <person name="Maes R.K."/>
        </authorList>
    </citation>
    <scope>NUCLEOTIDE SEQUENCE</scope>
    <source>
        <strain evidence="1">C-27</strain>
    </source>
</reference>
<reference evidence="3" key="4">
    <citation type="submission" date="2018-03" db="EMBL/GenBank/DDBJ databases">
        <title>Feline Herpesvirus 1 isolate HR-1.</title>
        <authorList>
            <person name="Tian J."/>
            <person name="Liu Y."/>
            <person name="Liu X."/>
            <person name="Sun X."/>
            <person name="Zhang J."/>
            <person name="Qu L."/>
        </authorList>
    </citation>
    <scope>NUCLEOTIDE SEQUENCE</scope>
    <source>
        <strain evidence="3">HR-1</strain>
    </source>
</reference>
<sequence length="1027" mass="114224">MDNSGPLMTLVASLEGLVGVASDRLTQDGVLRIKSMISEFFLSTDSIELRDTQRLWAKLQKLACDAYLHTRSPETAFLAENLPGLIFWRFKHDWTESPINDLTDISTLLDVMNDEECMACITTAGLRVSSFLGPSNIYRLVSEWIVLFKEIYLGVLNKTPSDALNEPPISSLDKFSEPLVSKKFELLYGMPFVQEGLRVIAIRANWLVQFGVMVQRTRDSTLTPLTRALYMLALVDEYFQDIEQTSTYTTLVRDFLELTQEIDEGALVPLQAANLSPRTAYEVRISSAIAHQNPFITNPQPGTVTVRLRTDPEILTERHLNLEALLIHVTAIIRLLDSKDITYEDGSNTIWNYVVECTTNTWEVIQASTNPHQAIEALIQAGFTSFHCSMLERAISDKFSKARISNINRHSIQRPLLDEAQQAIGCVAMVGSLIFKLVTHYGNGLDYIRHYTTTLADLPLVYGDLLDSLGLPNGSVEQIIRHCMAPKPYIDYITNSRVVFETELNLVDQRVVTVEGNTHNAARESLLMWFDFKARDLWGIQVQYDAYTTGQGRESSEHSVSEVDLLLAAIQIEYPSIDGVPHHVLSEPAFTPYLFITVVLDALHVLITSRFSGKTLIDVIKVCTWARDYGIGVVANVDGYRTKLTAIINVLNQVTDTSSKPLTVAHVDNLRSLMVELHSVVTKAVMLVPEGVSVMLPETPSLKNSTFLAEMYLSAILHRLKGLIIYTAELGDSIITSISTMTSGILDLKKFFSCRFSATPGRSTLTIYPRGVESAPAFGVWRLTDIVDAVGGVYCDIEGSRSDIRAYIATLRSDMKQTSDAIRDCETMIAHIEGSKFVDSFKNLLTAHSKLTRIQTGLLLRAGKLLVGSEVPSLKHLTTFLGRWRSLSSRYTKVTSTADNVPEAAILDMVIDLQGIWNGIQHDKGMAPPIISYTRQVQEDAVLNLLGEYSEVLDDGVPTGIPVTGKSNIASWDTVELDILRKGVIAPNDIDVVRADEILLTKSWVTPEDLLAEVDSIFNVGFNKDTQ</sequence>